<evidence type="ECO:0000313" key="3">
    <source>
        <dbReference type="EMBL" id="HFQ79049.1"/>
    </source>
</evidence>
<organism evidence="4">
    <name type="scientific">Ignisphaera aggregans</name>
    <dbReference type="NCBI Taxonomy" id="334771"/>
    <lineage>
        <taxon>Archaea</taxon>
        <taxon>Thermoproteota</taxon>
        <taxon>Thermoprotei</taxon>
        <taxon>Desulfurococcales</taxon>
        <taxon>Desulfurococcaceae</taxon>
        <taxon>Ignisphaera</taxon>
    </lineage>
</organism>
<keyword evidence="2" id="KW-0812">Transmembrane</keyword>
<gene>
    <name evidence="3" type="ORF">ENT99_05025</name>
    <name evidence="4" type="ORF">ENU64_03805</name>
</gene>
<dbReference type="EMBL" id="DTAU01000099">
    <property type="protein sequence ID" value="HFQ79049.1"/>
    <property type="molecule type" value="Genomic_DNA"/>
</dbReference>
<comment type="caution">
    <text evidence="4">The sequence shown here is derived from an EMBL/GenBank/DDBJ whole genome shotgun (WGS) entry which is preliminary data.</text>
</comment>
<reference evidence="4" key="1">
    <citation type="journal article" date="2020" name="mSystems">
        <title>Genome- and Community-Level Interaction Insights into Carbon Utilization and Element Cycling Functions of Hydrothermarchaeota in Hydrothermal Sediment.</title>
        <authorList>
            <person name="Zhou Z."/>
            <person name="Liu Y."/>
            <person name="Xu W."/>
            <person name="Pan J."/>
            <person name="Luo Z.H."/>
            <person name="Li M."/>
        </authorList>
    </citation>
    <scope>NUCLEOTIDE SEQUENCE [LARGE SCALE GENOMIC DNA]</scope>
    <source>
        <strain evidence="3">SpSt-629</strain>
        <strain evidence="4">SpSt-688</strain>
    </source>
</reference>
<dbReference type="EMBL" id="DTDH01000112">
    <property type="protein sequence ID" value="HGT98534.1"/>
    <property type="molecule type" value="Genomic_DNA"/>
</dbReference>
<feature type="transmembrane region" description="Helical" evidence="2">
    <location>
        <begin position="7"/>
        <end position="28"/>
    </location>
</feature>
<name>A0A7J3MYB6_9CREN</name>
<accession>A0A7J3MYB6</accession>
<feature type="region of interest" description="Disordered" evidence="1">
    <location>
        <begin position="177"/>
        <end position="196"/>
    </location>
</feature>
<sequence length="394" mass="43680">MFSRKHLYIVIVIACIAIACIIATVLFITESSRYSSNPTVTPTATVTSTSSTPIAGIPVYRGSIEHFLASYYYTLLGIPREGVIYKVYLVGNATAKDILNWYKSNLAGYEVVADYGINTISTPEGSVEWGAILFKKDREGVGIWALSGAPTKVDGKPGTVYCVVVGDIEKLTSEGITTTPVSEGLPNSDQVGGEEPIQRYPGSVMLSYRREEGFPTIILIEYGTTADISTVAEWYKNELQSRGWTVKSEGKTSEKISLHLLKAQEEVGVIINAPTNERKYTLISIHYGSYKLPSKDVESGTEPIERYPGSVMLKYHSMVISGIKIIEITYGTYDSVDNVVSWYRDYLRANNWQILMERTEDEGKSFSYTKESAVLQLTVSSKTYTEIEILYQGP</sequence>
<dbReference type="AlphaFoldDB" id="A0A7J3MYB6"/>
<evidence type="ECO:0000256" key="2">
    <source>
        <dbReference type="SAM" id="Phobius"/>
    </source>
</evidence>
<proteinExistence type="predicted"/>
<keyword evidence="2" id="KW-0472">Membrane</keyword>
<keyword evidence="2" id="KW-1133">Transmembrane helix</keyword>
<protein>
    <submittedName>
        <fullName evidence="4">Uncharacterized protein</fullName>
    </submittedName>
</protein>
<evidence type="ECO:0000256" key="1">
    <source>
        <dbReference type="SAM" id="MobiDB-lite"/>
    </source>
</evidence>
<evidence type="ECO:0000313" key="4">
    <source>
        <dbReference type="EMBL" id="HGT98534.1"/>
    </source>
</evidence>
<feature type="compositionally biased region" description="Polar residues" evidence="1">
    <location>
        <begin position="177"/>
        <end position="190"/>
    </location>
</feature>
<dbReference type="PROSITE" id="PS51257">
    <property type="entry name" value="PROKAR_LIPOPROTEIN"/>
    <property type="match status" value="1"/>
</dbReference>